<reference evidence="1 2" key="1">
    <citation type="submission" date="2016-09" db="EMBL/GenBank/DDBJ databases">
        <title>Extensive genetic diversity and differential bi-allelic expression allows diatom success in the polar Southern Ocean.</title>
        <authorList>
            <consortium name="DOE Joint Genome Institute"/>
            <person name="Mock T."/>
            <person name="Otillar R.P."/>
            <person name="Strauss J."/>
            <person name="Dupont C."/>
            <person name="Frickenhaus S."/>
            <person name="Maumus F."/>
            <person name="Mcmullan M."/>
            <person name="Sanges R."/>
            <person name="Schmutz J."/>
            <person name="Toseland A."/>
            <person name="Valas R."/>
            <person name="Veluchamy A."/>
            <person name="Ward B.J."/>
            <person name="Allen A."/>
            <person name="Barry K."/>
            <person name="Falciatore A."/>
            <person name="Ferrante M."/>
            <person name="Fortunato A.E."/>
            <person name="Gloeckner G."/>
            <person name="Gruber A."/>
            <person name="Hipkin R."/>
            <person name="Janech M."/>
            <person name="Kroth P."/>
            <person name="Leese F."/>
            <person name="Lindquist E."/>
            <person name="Lyon B.R."/>
            <person name="Martin J."/>
            <person name="Mayer C."/>
            <person name="Parker M."/>
            <person name="Quesneville H."/>
            <person name="Raymond J."/>
            <person name="Uhlig C."/>
            <person name="Valentin K.U."/>
            <person name="Worden A.Z."/>
            <person name="Armbrust E.V."/>
            <person name="Bowler C."/>
            <person name="Green B."/>
            <person name="Moulton V."/>
            <person name="Van Oosterhout C."/>
            <person name="Grigoriev I."/>
        </authorList>
    </citation>
    <scope>NUCLEOTIDE SEQUENCE [LARGE SCALE GENOMIC DNA]</scope>
    <source>
        <strain evidence="1 2">CCMP1102</strain>
    </source>
</reference>
<dbReference type="Proteomes" id="UP000095751">
    <property type="component" value="Unassembled WGS sequence"/>
</dbReference>
<name>A0A1E7FLC7_9STRA</name>
<dbReference type="OrthoDB" id="51041at2759"/>
<sequence length="510" mass="53547">MTYKTSDTCATAGCTWCDTKGGYGLCMDAKAAGTASKEDWFTCKITSSNNLEEDANEDKEAEGIISDPNDPTCAVATMSGSESTCKTTMDADGKACEWCSFNGFDFCANNDQAQIAEQVGASCNEDKGIDVDIDDLSDPNDPTCAVATMSGSASTCKTTMDADGKACEWCSFNGFDFCANNDQAQIVEQVGASCDEDSGIDVDNNDVDDIKDLSDPNDPTCAVATMSGSASTCKTTMDADGKACEWCSFNGFDFCANDDQAQIAEQIGASCDEDNGIDVDIDDLSDPNDPTCAVATMSGSASTCKTTMDADGKACEWCSFNGFDFCANNDQAQIVEQVGASCDEDSGIDVDNNDVDDIKDLSDPNDPTCAVATMSGSASTCKTTMDADGKACEWCSFNGFDFCANDDQAQIAEQIGASCDEDNGIDVDIDDLSDPNDPTCAVATMSGSESTCKTTMDADGKACEWCSFNGFDFCANDDQAQIAEQIGASCNEDNGIDIDDKDALITTSTK</sequence>
<dbReference type="InParanoid" id="A0A1E7FLC7"/>
<gene>
    <name evidence="1" type="ORF">FRACYDRAFT_268508</name>
</gene>
<dbReference type="AlphaFoldDB" id="A0A1E7FLC7"/>
<accession>A0A1E7FLC7</accession>
<evidence type="ECO:0000313" key="1">
    <source>
        <dbReference type="EMBL" id="OEU18956.1"/>
    </source>
</evidence>
<dbReference type="KEGG" id="fcy:FRACYDRAFT_268508"/>
<organism evidence="1 2">
    <name type="scientific">Fragilariopsis cylindrus CCMP1102</name>
    <dbReference type="NCBI Taxonomy" id="635003"/>
    <lineage>
        <taxon>Eukaryota</taxon>
        <taxon>Sar</taxon>
        <taxon>Stramenopiles</taxon>
        <taxon>Ochrophyta</taxon>
        <taxon>Bacillariophyta</taxon>
        <taxon>Bacillariophyceae</taxon>
        <taxon>Bacillariophycidae</taxon>
        <taxon>Bacillariales</taxon>
        <taxon>Bacillariaceae</taxon>
        <taxon>Fragilariopsis</taxon>
    </lineage>
</organism>
<dbReference type="EMBL" id="KV784356">
    <property type="protein sequence ID" value="OEU18956.1"/>
    <property type="molecule type" value="Genomic_DNA"/>
</dbReference>
<keyword evidence="2" id="KW-1185">Reference proteome</keyword>
<evidence type="ECO:0000313" key="2">
    <source>
        <dbReference type="Proteomes" id="UP000095751"/>
    </source>
</evidence>
<protein>
    <submittedName>
        <fullName evidence="1">Uncharacterized protein</fullName>
    </submittedName>
</protein>
<proteinExistence type="predicted"/>